<proteinExistence type="inferred from homology"/>
<dbReference type="Gene3D" id="3.30.1330.10">
    <property type="entry name" value="PurM-like, N-terminal domain"/>
    <property type="match status" value="1"/>
</dbReference>
<dbReference type="EC" id="2.7.4.16" evidence="3"/>
<keyword evidence="3" id="KW-0808">Transferase</keyword>
<feature type="domain" description="PurM-like N-terminal" evidence="1">
    <location>
        <begin position="24"/>
        <end position="123"/>
    </location>
</feature>
<comment type="caution">
    <text evidence="3">The sequence shown here is derived from an EMBL/GenBank/DDBJ whole genome shotgun (WGS) entry which is preliminary data.</text>
</comment>
<dbReference type="Pfam" id="PF00586">
    <property type="entry name" value="AIRS"/>
    <property type="match status" value="1"/>
</dbReference>
<name>A0A1J5RVE2_9ZZZZ</name>
<dbReference type="AlphaFoldDB" id="A0A1J5RVE2"/>
<protein>
    <submittedName>
        <fullName evidence="3">Thiamine-monophosphate kinase</fullName>
        <ecNumber evidence="3">2.7.4.16</ecNumber>
    </submittedName>
</protein>
<dbReference type="Pfam" id="PF02769">
    <property type="entry name" value="AIRS_C"/>
    <property type="match status" value="1"/>
</dbReference>
<dbReference type="NCBIfam" id="TIGR01379">
    <property type="entry name" value="thiL"/>
    <property type="match status" value="1"/>
</dbReference>
<dbReference type="GO" id="GO:0009030">
    <property type="term" value="F:thiamine-phosphate kinase activity"/>
    <property type="evidence" value="ECO:0007669"/>
    <property type="project" value="UniProtKB-EC"/>
</dbReference>
<gene>
    <name evidence="3" type="primary">thiL_5</name>
    <name evidence="3" type="ORF">GALL_220600</name>
</gene>
<dbReference type="SUPFAM" id="SSF56042">
    <property type="entry name" value="PurM C-terminal domain-like"/>
    <property type="match status" value="1"/>
</dbReference>
<evidence type="ECO:0000313" key="3">
    <source>
        <dbReference type="EMBL" id="OIQ95927.1"/>
    </source>
</evidence>
<dbReference type="EMBL" id="MLJW01000157">
    <property type="protein sequence ID" value="OIQ95927.1"/>
    <property type="molecule type" value="Genomic_DNA"/>
</dbReference>
<keyword evidence="3" id="KW-0418">Kinase</keyword>
<reference evidence="3" key="1">
    <citation type="submission" date="2016-10" db="EMBL/GenBank/DDBJ databases">
        <title>Sequence of Gallionella enrichment culture.</title>
        <authorList>
            <person name="Poehlein A."/>
            <person name="Muehling M."/>
            <person name="Daniel R."/>
        </authorList>
    </citation>
    <scope>NUCLEOTIDE SEQUENCE</scope>
</reference>
<dbReference type="SUPFAM" id="SSF55326">
    <property type="entry name" value="PurM N-terminal domain-like"/>
    <property type="match status" value="1"/>
</dbReference>
<dbReference type="PANTHER" id="PTHR30270">
    <property type="entry name" value="THIAMINE-MONOPHOSPHATE KINASE"/>
    <property type="match status" value="1"/>
</dbReference>
<dbReference type="InterPro" id="IPR006283">
    <property type="entry name" value="ThiL-like"/>
</dbReference>
<dbReference type="InterPro" id="IPR010918">
    <property type="entry name" value="PurM-like_C_dom"/>
</dbReference>
<organism evidence="3">
    <name type="scientific">mine drainage metagenome</name>
    <dbReference type="NCBI Taxonomy" id="410659"/>
    <lineage>
        <taxon>unclassified sequences</taxon>
        <taxon>metagenomes</taxon>
        <taxon>ecological metagenomes</taxon>
    </lineage>
</organism>
<dbReference type="PANTHER" id="PTHR30270:SF0">
    <property type="entry name" value="THIAMINE-MONOPHOSPHATE KINASE"/>
    <property type="match status" value="1"/>
</dbReference>
<dbReference type="PIRSF" id="PIRSF005303">
    <property type="entry name" value="Thiam_monoph_kin"/>
    <property type="match status" value="1"/>
</dbReference>
<evidence type="ECO:0000259" key="2">
    <source>
        <dbReference type="Pfam" id="PF02769"/>
    </source>
</evidence>
<feature type="domain" description="PurM-like C-terminal" evidence="2">
    <location>
        <begin position="146"/>
        <end position="299"/>
    </location>
</feature>
<dbReference type="HAMAP" id="MF_02128">
    <property type="entry name" value="TMP_kinase"/>
    <property type="match status" value="1"/>
</dbReference>
<evidence type="ECO:0000259" key="1">
    <source>
        <dbReference type="Pfam" id="PF00586"/>
    </source>
</evidence>
<sequence>MLSEFELIARYFTRPTPHAVQGVGDDGAIVRVAPGMELVITTDMLVAGAHFRPDAEPEALGWKTLAVNVSDLAAMGARPRWAVLAVALPEVDEAWIGAFARGLFACADAFGVDVIGGDTTRGPINLCPTLFGEVPQGRALLRSGARVGDEIWVSGAPGLAALGLAHLQGRCILSEPALTDCLAALTRPQPRVALGLALRGIASAAIDVSDGLLADLGHILERSGVGASLRWERLPHAALSACPDSDLAQDCLLAGGDDYELLFAAAAGRHDEIEVLASEIGLALTCIGSIVPGNSLTLQAANGRAVPVPHRGYDHFAGGSR</sequence>
<dbReference type="InterPro" id="IPR036676">
    <property type="entry name" value="PurM-like_C_sf"/>
</dbReference>
<accession>A0A1J5RVE2</accession>
<dbReference type="GO" id="GO:0009228">
    <property type="term" value="P:thiamine biosynthetic process"/>
    <property type="evidence" value="ECO:0007669"/>
    <property type="project" value="InterPro"/>
</dbReference>
<dbReference type="InterPro" id="IPR016188">
    <property type="entry name" value="PurM-like_N"/>
</dbReference>
<dbReference type="InterPro" id="IPR036921">
    <property type="entry name" value="PurM-like_N_sf"/>
</dbReference>
<dbReference type="Gene3D" id="3.90.650.10">
    <property type="entry name" value="PurM-like C-terminal domain"/>
    <property type="match status" value="1"/>
</dbReference>
<dbReference type="CDD" id="cd02194">
    <property type="entry name" value="ThiL"/>
    <property type="match status" value="1"/>
</dbReference>